<dbReference type="PANTHER" id="PTHR44858">
    <property type="entry name" value="TETRATRICOPEPTIDE REPEAT PROTEIN 6"/>
    <property type="match status" value="1"/>
</dbReference>
<evidence type="ECO:0000256" key="2">
    <source>
        <dbReference type="ARBA" id="ARBA00022803"/>
    </source>
</evidence>
<dbReference type="SMART" id="SM00028">
    <property type="entry name" value="TPR"/>
    <property type="match status" value="3"/>
</dbReference>
<dbReference type="STRING" id="1810504.PG2T_14935"/>
<dbReference type="EMBL" id="CP014671">
    <property type="protein sequence ID" value="ANX05349.1"/>
    <property type="molecule type" value="Genomic_DNA"/>
</dbReference>
<dbReference type="InterPro" id="IPR013360">
    <property type="entry name" value="Pilus_4_PilW"/>
</dbReference>
<dbReference type="Pfam" id="PF14559">
    <property type="entry name" value="TPR_19"/>
    <property type="match status" value="1"/>
</dbReference>
<dbReference type="Proteomes" id="UP000092952">
    <property type="component" value="Chromosome"/>
</dbReference>
<dbReference type="SUPFAM" id="SSF48452">
    <property type="entry name" value="TPR-like"/>
    <property type="match status" value="1"/>
</dbReference>
<dbReference type="InterPro" id="IPR050498">
    <property type="entry name" value="Ycf3"/>
</dbReference>
<dbReference type="InParanoid" id="A0A1B1YX61"/>
<dbReference type="InterPro" id="IPR019734">
    <property type="entry name" value="TPR_rpt"/>
</dbReference>
<accession>A0A1B1YX61</accession>
<keyword evidence="1" id="KW-0677">Repeat</keyword>
<dbReference type="InterPro" id="IPR011990">
    <property type="entry name" value="TPR-like_helical_dom_sf"/>
</dbReference>
<evidence type="ECO:0000256" key="1">
    <source>
        <dbReference type="ARBA" id="ARBA00022737"/>
    </source>
</evidence>
<gene>
    <name evidence="4" type="ORF">PG2T_14935</name>
</gene>
<reference evidence="5" key="1">
    <citation type="submission" date="2016-03" db="EMBL/GenBank/DDBJ databases">
        <title>Complete genome sequence of Solimmundus cernigliae, representing a novel lineage of polycyclic aromatic hydrocarbon degraders within the Gammaproteobacteria.</title>
        <authorList>
            <person name="Singleton D.R."/>
            <person name="Dickey A.N."/>
            <person name="Scholl E.H."/>
            <person name="Wright F.A."/>
            <person name="Aitken M.D."/>
        </authorList>
    </citation>
    <scope>NUCLEOTIDE SEQUENCE [LARGE SCALE GENOMIC DNA]</scope>
    <source>
        <strain evidence="5">TR3.2</strain>
    </source>
</reference>
<dbReference type="Gene3D" id="1.25.40.10">
    <property type="entry name" value="Tetratricopeptide repeat domain"/>
    <property type="match status" value="1"/>
</dbReference>
<feature type="repeat" description="TPR" evidence="3">
    <location>
        <begin position="92"/>
        <end position="125"/>
    </location>
</feature>
<dbReference type="NCBIfam" id="TIGR02521">
    <property type="entry name" value="type_IV_pilW"/>
    <property type="match status" value="1"/>
</dbReference>
<dbReference type="PROSITE" id="PS51257">
    <property type="entry name" value="PROKAR_LIPOPROTEIN"/>
    <property type="match status" value="1"/>
</dbReference>
<keyword evidence="5" id="KW-1185">Reference proteome</keyword>
<dbReference type="PROSITE" id="PS50005">
    <property type="entry name" value="TPR"/>
    <property type="match status" value="2"/>
</dbReference>
<name>A0A1B1YX61_9GAMM</name>
<feature type="repeat" description="TPR" evidence="3">
    <location>
        <begin position="58"/>
        <end position="91"/>
    </location>
</feature>
<proteinExistence type="predicted"/>
<protein>
    <submittedName>
        <fullName evidence="4">Uncharacterized protein</fullName>
    </submittedName>
</protein>
<dbReference type="AlphaFoldDB" id="A0A1B1YX61"/>
<keyword evidence="2 3" id="KW-0802">TPR repeat</keyword>
<evidence type="ECO:0000313" key="5">
    <source>
        <dbReference type="Proteomes" id="UP000092952"/>
    </source>
</evidence>
<evidence type="ECO:0000313" key="4">
    <source>
        <dbReference type="EMBL" id="ANX05349.1"/>
    </source>
</evidence>
<dbReference type="PANTHER" id="PTHR44858:SF1">
    <property type="entry name" value="UDP-N-ACETYLGLUCOSAMINE--PEPTIDE N-ACETYLGLUCOSAMINYLTRANSFERASE SPINDLY-RELATED"/>
    <property type="match status" value="1"/>
</dbReference>
<dbReference type="Pfam" id="PF13432">
    <property type="entry name" value="TPR_16"/>
    <property type="match status" value="1"/>
</dbReference>
<organism evidence="4 5">
    <name type="scientific">Immundisolibacter cernigliae</name>
    <dbReference type="NCBI Taxonomy" id="1810504"/>
    <lineage>
        <taxon>Bacteria</taxon>
        <taxon>Pseudomonadati</taxon>
        <taxon>Pseudomonadota</taxon>
        <taxon>Gammaproteobacteria</taxon>
        <taxon>Immundisolibacterales</taxon>
        <taxon>Immundisolibacteraceae</taxon>
        <taxon>Immundisolibacter</taxon>
    </lineage>
</organism>
<sequence length="270" mass="29218">MYRQVGIMIAALVLAGCATTRDPALRDASGGELAIDMDTCSRVASDPERKLSKNERLSELRMALGAGYLQEGALDVALQELEQSLQLNPRNASAHAAMALLQLRLGKPQVAEEHYRRALALSPSDPEIRNNYGVYLCGQGKAREADAQFRCAIANPLYQTPALAYTNAAECALRHGDGERAQIDLATAVQLDPGFATASLMLADLQFKKGDARTARAHLARYVRSAGQTPAGLALGIQVETALGDLDRAASYRMLLKNRFPDSREAQELH</sequence>
<dbReference type="KEGG" id="gbi:PG2T_14935"/>
<evidence type="ECO:0000256" key="3">
    <source>
        <dbReference type="PROSITE-ProRule" id="PRU00339"/>
    </source>
</evidence>